<name>Q21H47_SACD2</name>
<keyword evidence="5" id="KW-1185">Reference proteome</keyword>
<accession>Q21H47</accession>
<dbReference type="STRING" id="203122.Sde_2722"/>
<feature type="domain" description="CRM" evidence="3">
    <location>
        <begin position="24"/>
        <end position="120"/>
    </location>
</feature>
<reference evidence="4 5" key="1">
    <citation type="journal article" date="2008" name="PLoS Genet.">
        <title>Complete genome sequence of the complex carbohydrate-degrading marine bacterium, Saccharophagus degradans strain 2-40 T.</title>
        <authorList>
            <person name="Weiner R.M."/>
            <person name="Taylor L.E.II."/>
            <person name="Henrissat B."/>
            <person name="Hauser L."/>
            <person name="Land M."/>
            <person name="Coutinho P.M."/>
            <person name="Rancurel C."/>
            <person name="Saunders E.H."/>
            <person name="Longmire A.G."/>
            <person name="Zhang H."/>
            <person name="Bayer E.A."/>
            <person name="Gilbert H.J."/>
            <person name="Larimer F."/>
            <person name="Zhulin I.B."/>
            <person name="Ekborg N.A."/>
            <person name="Lamed R."/>
            <person name="Richardson P.M."/>
            <person name="Borovok I."/>
            <person name="Hutcheson S."/>
        </authorList>
    </citation>
    <scope>NUCLEOTIDE SEQUENCE [LARGE SCALE GENOMIC DNA]</scope>
    <source>
        <strain evidence="5">2-40 / ATCC 43961 / DSM 17024</strain>
    </source>
</reference>
<protein>
    <recommendedName>
        <fullName evidence="3">CRM domain-containing protein</fullName>
    </recommendedName>
</protein>
<keyword evidence="1 2" id="KW-0694">RNA-binding</keyword>
<dbReference type="InterPro" id="IPR051925">
    <property type="entry name" value="RNA-binding_domain"/>
</dbReference>
<dbReference type="InterPro" id="IPR035920">
    <property type="entry name" value="YhbY-like_sf"/>
</dbReference>
<proteinExistence type="predicted"/>
<dbReference type="Gene3D" id="3.30.110.60">
    <property type="entry name" value="YhbY-like"/>
    <property type="match status" value="1"/>
</dbReference>
<dbReference type="PROSITE" id="PS51295">
    <property type="entry name" value="CRM"/>
    <property type="match status" value="1"/>
</dbReference>
<dbReference type="PANTHER" id="PTHR40065:SF3">
    <property type="entry name" value="RNA-BINDING PROTEIN YHBY"/>
    <property type="match status" value="1"/>
</dbReference>
<dbReference type="PANTHER" id="PTHR40065">
    <property type="entry name" value="RNA-BINDING PROTEIN YHBY"/>
    <property type="match status" value="1"/>
</dbReference>
<dbReference type="KEGG" id="sde:Sde_2722"/>
<gene>
    <name evidence="4" type="ordered locus">Sde_2722</name>
</gene>
<evidence type="ECO:0000313" key="5">
    <source>
        <dbReference type="Proteomes" id="UP000001947"/>
    </source>
</evidence>
<evidence type="ECO:0000313" key="4">
    <source>
        <dbReference type="EMBL" id="ABD81982.1"/>
    </source>
</evidence>
<evidence type="ECO:0000256" key="2">
    <source>
        <dbReference type="PROSITE-ProRule" id="PRU00626"/>
    </source>
</evidence>
<organism evidence="4 5">
    <name type="scientific">Saccharophagus degradans (strain 2-40 / ATCC 43961 / DSM 17024)</name>
    <dbReference type="NCBI Taxonomy" id="203122"/>
    <lineage>
        <taxon>Bacteria</taxon>
        <taxon>Pseudomonadati</taxon>
        <taxon>Pseudomonadota</taxon>
        <taxon>Gammaproteobacteria</taxon>
        <taxon>Cellvibrionales</taxon>
        <taxon>Cellvibrionaceae</taxon>
        <taxon>Saccharophagus</taxon>
    </lineage>
</organism>
<dbReference type="NCBIfam" id="TIGR00253">
    <property type="entry name" value="RNA_bind_YhbY"/>
    <property type="match status" value="1"/>
</dbReference>
<dbReference type="AlphaFoldDB" id="Q21H47"/>
<dbReference type="eggNOG" id="COG1534">
    <property type="taxonomic scope" value="Bacteria"/>
</dbReference>
<evidence type="ECO:0000259" key="3">
    <source>
        <dbReference type="PROSITE" id="PS51295"/>
    </source>
</evidence>
<dbReference type="Proteomes" id="UP000001947">
    <property type="component" value="Chromosome"/>
</dbReference>
<sequence length="123" mass="13792">MLTPKAPFMGDSTRFSHISGSLYMPLSTDRKKQFRSIAHALNPIVTIAGNGLNDGVRAELERALDDHELIKIKIAIADREIRKEVITEMCTSCRAEMVQQIGKVAVIYRESKQQPAPRNSNVR</sequence>
<evidence type="ECO:0000256" key="1">
    <source>
        <dbReference type="ARBA" id="ARBA00022884"/>
    </source>
</evidence>
<dbReference type="SMART" id="SM01103">
    <property type="entry name" value="CRS1_YhbY"/>
    <property type="match status" value="1"/>
</dbReference>
<dbReference type="InterPro" id="IPR017924">
    <property type="entry name" value="RNA-binding_YhbY"/>
</dbReference>
<dbReference type="EMBL" id="CP000282">
    <property type="protein sequence ID" value="ABD81982.1"/>
    <property type="molecule type" value="Genomic_DNA"/>
</dbReference>
<dbReference type="InterPro" id="IPR001890">
    <property type="entry name" value="RNA-binding_CRM"/>
</dbReference>
<dbReference type="GO" id="GO:0003723">
    <property type="term" value="F:RNA binding"/>
    <property type="evidence" value="ECO:0007669"/>
    <property type="project" value="UniProtKB-UniRule"/>
</dbReference>
<dbReference type="SUPFAM" id="SSF75471">
    <property type="entry name" value="YhbY-like"/>
    <property type="match status" value="1"/>
</dbReference>
<dbReference type="HOGENOM" id="CLU_095994_2_1_6"/>
<dbReference type="Pfam" id="PF01985">
    <property type="entry name" value="CRS1_YhbY"/>
    <property type="match status" value="1"/>
</dbReference>